<dbReference type="Proteomes" id="UP000199752">
    <property type="component" value="Chromosome 7"/>
</dbReference>
<dbReference type="AlphaFoldDB" id="A0A0S4TKE4"/>
<keyword evidence="1" id="KW-0732">Signal</keyword>
<protein>
    <submittedName>
        <fullName evidence="2">Uncharacterized protein</fullName>
    </submittedName>
</protein>
<sequence length="197" mass="22502">MRSILFCFILLFYPISTSLGKESELFWKMKTNLILTTDARFEGAQLCTSLEDELMENAEGSDIKYENDTLNCNLNSNNMIELVVTNSKKEEVTLFVTDAVYNLIYKKKDLRKNPSTFHRAKISESIDEYQNNNASQEVESTGRIVYIKKYYSPEGANKHLPVIQKFNYSNIQFSINSSSVSVSAMNTFNFTNSSGNE</sequence>
<accession>A0A0S4TKE4</accession>
<organism evidence="2">
    <name type="scientific">Cryptosporidium hominis</name>
    <dbReference type="NCBI Taxonomy" id="237895"/>
    <lineage>
        <taxon>Eukaryota</taxon>
        <taxon>Sar</taxon>
        <taxon>Alveolata</taxon>
        <taxon>Apicomplexa</taxon>
        <taxon>Conoidasida</taxon>
        <taxon>Coccidia</taxon>
        <taxon>Eucoccidiorida</taxon>
        <taxon>Eimeriorina</taxon>
        <taxon>Cryptosporidiidae</taxon>
        <taxon>Cryptosporidium</taxon>
    </lineage>
</organism>
<dbReference type="EMBL" id="LN877953">
    <property type="protein sequence ID" value="CUV07205.1"/>
    <property type="molecule type" value="Genomic_DNA"/>
</dbReference>
<feature type="chain" id="PRO_5006627869" evidence="1">
    <location>
        <begin position="21"/>
        <end position="197"/>
    </location>
</feature>
<reference evidence="2" key="1">
    <citation type="submission" date="2015-08" db="EMBL/GenBank/DDBJ databases">
        <authorList>
            <person name="Babu N.S."/>
            <person name="Beckwith C.J."/>
            <person name="Beseler K.G."/>
            <person name="Brison A."/>
            <person name="Carone J.V."/>
            <person name="Caskin T.P."/>
            <person name="Diamond M."/>
            <person name="Durham M.E."/>
            <person name="Foxe J.M."/>
            <person name="Go M."/>
            <person name="Henderson B.A."/>
            <person name="Jones I.B."/>
            <person name="McGettigan J.A."/>
            <person name="Micheletti S.J."/>
            <person name="Nasrallah M.E."/>
            <person name="Ortiz D."/>
            <person name="Piller C.R."/>
            <person name="Privatt S.R."/>
            <person name="Schneider S.L."/>
            <person name="Sharp S."/>
            <person name="Smith T.C."/>
            <person name="Stanton J.D."/>
            <person name="Ullery H.E."/>
            <person name="Wilson R.J."/>
            <person name="Serrano M.G."/>
            <person name="Buck G."/>
            <person name="Lee V."/>
            <person name="Wang Y."/>
            <person name="Carvalho R."/>
            <person name="Voegtly L."/>
            <person name="Shi R."/>
            <person name="Duckworth R."/>
            <person name="Johnson A."/>
            <person name="Loviza R."/>
            <person name="Walstead R."/>
            <person name="Shah Z."/>
            <person name="Kiflezghi M."/>
            <person name="Wade K."/>
            <person name="Ball S.L."/>
            <person name="Bradley K.W."/>
            <person name="Asai D.J."/>
            <person name="Bowman C.A."/>
            <person name="Russell D.A."/>
            <person name="Pope W.H."/>
            <person name="Jacobs-Sera D."/>
            <person name="Hendrix R.W."/>
            <person name="Hatfull G.F."/>
        </authorList>
    </citation>
    <scope>NUCLEOTIDE SEQUENCE [LARGE SCALE GENOMIC DNA]</scope>
</reference>
<name>A0A0S4TKE4_CRYHO</name>
<dbReference type="VEuPathDB" id="CryptoDB:ChTU502y2012_407g1100"/>
<evidence type="ECO:0000256" key="1">
    <source>
        <dbReference type="SAM" id="SignalP"/>
    </source>
</evidence>
<evidence type="ECO:0000313" key="2">
    <source>
        <dbReference type="EMBL" id="CUV07205.1"/>
    </source>
</evidence>
<dbReference type="VEuPathDB" id="CryptoDB:CHUDEA7_2200"/>
<proteinExistence type="predicted"/>
<feature type="signal peptide" evidence="1">
    <location>
        <begin position="1"/>
        <end position="20"/>
    </location>
</feature>
<dbReference type="OrthoDB" id="343179at2759"/>
<dbReference type="VEuPathDB" id="CryptoDB:GY17_00002017"/>
<dbReference type="VEuPathDB" id="CryptoDB:Chro.70251"/>
<gene>
    <name evidence="2" type="ORF">CHUDEA7_2200</name>
</gene>